<sequence>MPPFPMRSTAAVSLLFSLFALVTQCLDAQSPEEKKSKEGIFECYTCLGRNYENCMFGQTLCAGACWKMIDEKHELIAKGCTAEDKSDNKEESDVDTKVKLPWSPNGAETIQDQTDHGPFDHWIRPGWSLRASPLSLGMHAQQCRLRALASLPMVTCCSS</sequence>
<proteinExistence type="predicted"/>
<evidence type="ECO:0000256" key="1">
    <source>
        <dbReference type="SAM" id="MobiDB-lite"/>
    </source>
</evidence>
<dbReference type="Proteomes" id="UP000046395">
    <property type="component" value="Unassembled WGS sequence"/>
</dbReference>
<dbReference type="AlphaFoldDB" id="A0A5S6QY68"/>
<evidence type="ECO:0000313" key="3">
    <source>
        <dbReference type="Proteomes" id="UP000046395"/>
    </source>
</evidence>
<accession>A0A5S6QY68</accession>
<evidence type="ECO:0000256" key="2">
    <source>
        <dbReference type="SAM" id="SignalP"/>
    </source>
</evidence>
<protein>
    <submittedName>
        <fullName evidence="4">Uncharacterized protein</fullName>
    </submittedName>
</protein>
<evidence type="ECO:0000313" key="4">
    <source>
        <dbReference type="WBParaSite" id="TMUE_3000012336.1"/>
    </source>
</evidence>
<keyword evidence="2" id="KW-0732">Signal</keyword>
<feature type="region of interest" description="Disordered" evidence="1">
    <location>
        <begin position="83"/>
        <end position="115"/>
    </location>
</feature>
<feature type="compositionally biased region" description="Basic and acidic residues" evidence="1">
    <location>
        <begin position="83"/>
        <end position="98"/>
    </location>
</feature>
<dbReference type="WBParaSite" id="TMUE_3000012336.1">
    <property type="protein sequence ID" value="TMUE_3000012336.1"/>
    <property type="gene ID" value="WBGene00285857"/>
</dbReference>
<organism evidence="3 4">
    <name type="scientific">Trichuris muris</name>
    <name type="common">Mouse whipworm</name>
    <dbReference type="NCBI Taxonomy" id="70415"/>
    <lineage>
        <taxon>Eukaryota</taxon>
        <taxon>Metazoa</taxon>
        <taxon>Ecdysozoa</taxon>
        <taxon>Nematoda</taxon>
        <taxon>Enoplea</taxon>
        <taxon>Dorylaimia</taxon>
        <taxon>Trichinellida</taxon>
        <taxon>Trichuridae</taxon>
        <taxon>Trichuris</taxon>
    </lineage>
</organism>
<reference evidence="4" key="1">
    <citation type="submission" date="2019-12" db="UniProtKB">
        <authorList>
            <consortium name="WormBaseParasite"/>
        </authorList>
    </citation>
    <scope>IDENTIFICATION</scope>
</reference>
<name>A0A5S6QY68_TRIMR</name>
<keyword evidence="3" id="KW-1185">Reference proteome</keyword>
<feature type="chain" id="PRO_5024327969" evidence="2">
    <location>
        <begin position="29"/>
        <end position="159"/>
    </location>
</feature>
<feature type="signal peptide" evidence="2">
    <location>
        <begin position="1"/>
        <end position="28"/>
    </location>
</feature>